<evidence type="ECO:0000256" key="4">
    <source>
        <dbReference type="ARBA" id="ARBA00022989"/>
    </source>
</evidence>
<keyword evidence="5 6" id="KW-0472">Membrane</keyword>
<dbReference type="InterPro" id="IPR051401">
    <property type="entry name" value="GtrA_CellWall_Glycosyl"/>
</dbReference>
<dbReference type="EMBL" id="JASHIF010000028">
    <property type="protein sequence ID" value="MDI9862396.1"/>
    <property type="molecule type" value="Genomic_DNA"/>
</dbReference>
<gene>
    <name evidence="8" type="ORF">QM524_24445</name>
</gene>
<feature type="transmembrane region" description="Helical" evidence="6">
    <location>
        <begin position="39"/>
        <end position="61"/>
    </location>
</feature>
<evidence type="ECO:0000256" key="6">
    <source>
        <dbReference type="SAM" id="Phobius"/>
    </source>
</evidence>
<evidence type="ECO:0000313" key="9">
    <source>
        <dbReference type="Proteomes" id="UP001236507"/>
    </source>
</evidence>
<proteinExistence type="inferred from homology"/>
<sequence length="137" mass="15297">MHKYLRIFLKFMSASGIATTVDFSASYSLVSGFQVNDEWATLVGNILGAIIGFWVSRTWVFQAKGTQSLTWQGIKYAIVAVGNSAMNVGGVALMTQFGSWHYLTVRVIVGVIVFVVYSYGLNQWFVFKNKTYEKVSL</sequence>
<comment type="similarity">
    <text evidence="2">Belongs to the GtrA family.</text>
</comment>
<reference evidence="8 9" key="1">
    <citation type="submission" date="2023-05" db="EMBL/GenBank/DDBJ databases">
        <title>Novel species of genus Flectobacillus isolated from stream in China.</title>
        <authorList>
            <person name="Lu H."/>
        </authorList>
    </citation>
    <scope>NUCLEOTIDE SEQUENCE [LARGE SCALE GENOMIC DNA]</scope>
    <source>
        <strain evidence="8 9">KCTC 42575</strain>
    </source>
</reference>
<evidence type="ECO:0000256" key="2">
    <source>
        <dbReference type="ARBA" id="ARBA00009399"/>
    </source>
</evidence>
<dbReference type="RefSeq" id="WP_283346658.1">
    <property type="nucleotide sequence ID" value="NZ_JASHIF010000028.1"/>
</dbReference>
<keyword evidence="9" id="KW-1185">Reference proteome</keyword>
<dbReference type="InterPro" id="IPR007267">
    <property type="entry name" value="GtrA_DPMS_TM"/>
</dbReference>
<evidence type="ECO:0000259" key="7">
    <source>
        <dbReference type="Pfam" id="PF04138"/>
    </source>
</evidence>
<dbReference type="PANTHER" id="PTHR38459:SF1">
    <property type="entry name" value="PROPHAGE BACTOPRENOL-LINKED GLUCOSE TRANSLOCASE HOMOLOG"/>
    <property type="match status" value="1"/>
</dbReference>
<feature type="transmembrane region" description="Helical" evidence="6">
    <location>
        <begin position="73"/>
        <end position="94"/>
    </location>
</feature>
<evidence type="ECO:0000313" key="8">
    <source>
        <dbReference type="EMBL" id="MDI9862396.1"/>
    </source>
</evidence>
<dbReference type="Pfam" id="PF04138">
    <property type="entry name" value="GtrA_DPMS_TM"/>
    <property type="match status" value="1"/>
</dbReference>
<accession>A0ABT6YFM8</accession>
<dbReference type="Proteomes" id="UP001236507">
    <property type="component" value="Unassembled WGS sequence"/>
</dbReference>
<feature type="transmembrane region" description="Helical" evidence="6">
    <location>
        <begin position="100"/>
        <end position="120"/>
    </location>
</feature>
<evidence type="ECO:0000256" key="1">
    <source>
        <dbReference type="ARBA" id="ARBA00004141"/>
    </source>
</evidence>
<organism evidence="8 9">
    <name type="scientific">Flectobacillus roseus</name>
    <dbReference type="NCBI Taxonomy" id="502259"/>
    <lineage>
        <taxon>Bacteria</taxon>
        <taxon>Pseudomonadati</taxon>
        <taxon>Bacteroidota</taxon>
        <taxon>Cytophagia</taxon>
        <taxon>Cytophagales</taxon>
        <taxon>Flectobacillaceae</taxon>
        <taxon>Flectobacillus</taxon>
    </lineage>
</organism>
<name>A0ABT6YFM8_9BACT</name>
<comment type="caution">
    <text evidence="8">The sequence shown here is derived from an EMBL/GenBank/DDBJ whole genome shotgun (WGS) entry which is preliminary data.</text>
</comment>
<feature type="domain" description="GtrA/DPMS transmembrane" evidence="7">
    <location>
        <begin position="10"/>
        <end position="127"/>
    </location>
</feature>
<keyword evidence="4 6" id="KW-1133">Transmembrane helix</keyword>
<comment type="subcellular location">
    <subcellularLocation>
        <location evidence="1">Membrane</location>
        <topology evidence="1">Multi-pass membrane protein</topology>
    </subcellularLocation>
</comment>
<keyword evidence="3 6" id="KW-0812">Transmembrane</keyword>
<evidence type="ECO:0000256" key="3">
    <source>
        <dbReference type="ARBA" id="ARBA00022692"/>
    </source>
</evidence>
<evidence type="ECO:0000256" key="5">
    <source>
        <dbReference type="ARBA" id="ARBA00023136"/>
    </source>
</evidence>
<protein>
    <submittedName>
        <fullName evidence="8">GtrA family protein</fullName>
    </submittedName>
</protein>
<dbReference type="PANTHER" id="PTHR38459">
    <property type="entry name" value="PROPHAGE BACTOPRENOL-LINKED GLUCOSE TRANSLOCASE HOMOLOG"/>
    <property type="match status" value="1"/>
</dbReference>
<feature type="transmembrane region" description="Helical" evidence="6">
    <location>
        <begin position="7"/>
        <end position="27"/>
    </location>
</feature>